<feature type="transmembrane region" description="Helical" evidence="1">
    <location>
        <begin position="34"/>
        <end position="54"/>
    </location>
</feature>
<reference evidence="2" key="1">
    <citation type="submission" date="2023-07" db="EMBL/GenBank/DDBJ databases">
        <title>AMR profile of multidrug- resistance Chryseobacterium gambrini related strain.</title>
        <authorList>
            <person name="Kirdat K."/>
            <person name="Bhatt A."/>
            <person name="Kuyare S."/>
            <person name="Yadav A."/>
        </authorList>
    </citation>
    <scope>NUCLEOTIDE SEQUENCE</scope>
    <source>
        <strain evidence="2">APV-1</strain>
    </source>
</reference>
<protein>
    <recommendedName>
        <fullName evidence="4">YhhN-like protein</fullName>
    </recommendedName>
</protein>
<gene>
    <name evidence="2" type="ORF">QWT87_08135</name>
</gene>
<keyword evidence="1" id="KW-0472">Membrane</keyword>
<keyword evidence="3" id="KW-1185">Reference proteome</keyword>
<comment type="caution">
    <text evidence="2">The sequence shown here is derived from an EMBL/GenBank/DDBJ whole genome shotgun (WGS) entry which is preliminary data.</text>
</comment>
<evidence type="ECO:0000313" key="2">
    <source>
        <dbReference type="EMBL" id="MDO3424857.1"/>
    </source>
</evidence>
<keyword evidence="1" id="KW-1133">Transmembrane helix</keyword>
<feature type="transmembrane region" description="Helical" evidence="1">
    <location>
        <begin position="115"/>
        <end position="133"/>
    </location>
</feature>
<dbReference type="Proteomes" id="UP001168128">
    <property type="component" value="Unassembled WGS sequence"/>
</dbReference>
<evidence type="ECO:0000256" key="1">
    <source>
        <dbReference type="SAM" id="Phobius"/>
    </source>
</evidence>
<dbReference type="EMBL" id="JAULSJ010000010">
    <property type="protein sequence ID" value="MDO3424857.1"/>
    <property type="molecule type" value="Genomic_DNA"/>
</dbReference>
<sequence length="216" mass="25688">MIIGIIYKIVLLLTAIKAYNLSRKLSLSAQNYLLIYLVVSLLTDLISFLFYIYYPDSKIGILYNLYNIFCILFFSFYFSKVLLNNLKKISFLIAVISLLLILLFTNFLSSDFDKNIGITLLSFYIINSLLWFYQKVSFFDEDKITNDSTFWIATALIMWSCFFLFRVTPMFYFEKEDEEFLQFLRRGQNIINIGMYIMFYVSLKKYERLNDGAYSR</sequence>
<dbReference type="RefSeq" id="WP_302715589.1">
    <property type="nucleotide sequence ID" value="NZ_JAULSJ010000010.1"/>
</dbReference>
<keyword evidence="1" id="KW-0812">Transmembrane</keyword>
<feature type="transmembrane region" description="Helical" evidence="1">
    <location>
        <begin position="61"/>
        <end position="83"/>
    </location>
</feature>
<proteinExistence type="predicted"/>
<evidence type="ECO:0008006" key="4">
    <source>
        <dbReference type="Google" id="ProtNLM"/>
    </source>
</evidence>
<organism evidence="2 3">
    <name type="scientific">Chryseobacterium urinae</name>
    <dbReference type="NCBI Taxonomy" id="3058400"/>
    <lineage>
        <taxon>Bacteria</taxon>
        <taxon>Pseudomonadati</taxon>
        <taxon>Bacteroidota</taxon>
        <taxon>Flavobacteriia</taxon>
        <taxon>Flavobacteriales</taxon>
        <taxon>Weeksellaceae</taxon>
        <taxon>Chryseobacterium group</taxon>
        <taxon>Chryseobacterium</taxon>
    </lineage>
</organism>
<accession>A0ABT8U1B3</accession>
<feature type="transmembrane region" description="Helical" evidence="1">
    <location>
        <begin position="148"/>
        <end position="165"/>
    </location>
</feature>
<evidence type="ECO:0000313" key="3">
    <source>
        <dbReference type="Proteomes" id="UP001168128"/>
    </source>
</evidence>
<name>A0ABT8U1B3_9FLAO</name>
<feature type="transmembrane region" description="Helical" evidence="1">
    <location>
        <begin position="89"/>
        <end position="108"/>
    </location>
</feature>